<evidence type="ECO:0000256" key="4">
    <source>
        <dbReference type="ARBA" id="ARBA00022496"/>
    </source>
</evidence>
<dbReference type="Pfam" id="PF07715">
    <property type="entry name" value="Plug"/>
    <property type="match status" value="1"/>
</dbReference>
<reference evidence="13" key="1">
    <citation type="submission" date="2022-11" db="EMBL/GenBank/DDBJ databases">
        <title>Dyadobacter pollutisoli sp. nov., isolated from plastic dumped soil.</title>
        <authorList>
            <person name="Kim J.M."/>
            <person name="Kim K.R."/>
            <person name="Lee J.K."/>
            <person name="Hao L."/>
            <person name="Jeon C.O."/>
        </authorList>
    </citation>
    <scope>NUCLEOTIDE SEQUENCE</scope>
    <source>
        <strain evidence="13">U1</strain>
    </source>
</reference>
<comment type="similarity">
    <text evidence="10 11">Belongs to the TonB-dependent receptor family.</text>
</comment>
<dbReference type="Pfam" id="PF13715">
    <property type="entry name" value="CarbopepD_reg_2"/>
    <property type="match status" value="1"/>
</dbReference>
<dbReference type="InterPro" id="IPR039426">
    <property type="entry name" value="TonB-dep_rcpt-like"/>
</dbReference>
<sequence length="1176" mass="128855">MNFCTYGTFVAQKTGRLSGNGSAKYPTLIWLDPIIKKRIVMRIKITAFLIACACIHVFAEGNAQTITLSKKNISLQKVFKEIKNQTGYIFWYENQILDASKKVSISVRNAPVTQTLDLLLRNESLQYSIIDKMVVIRKKDLQHPQQGMIPLLRKDQSAEFRNSMAGKSSAAGQVSKIVDYRLPDIRIQGRVTDERGDGLPGVSVLLKDSQRGTTTDESGNFHLDVPDSKAVLVFSFVGYLSQEIQIGNRSKLDVTLKVDTKALEEVVVVGYGTQRKSDITGAIASVNEQSLRDVPVTNLSEALQGRAAGIDIQKNGGNSKPGSPPVIRIRGNRSLGAGNDPLFVVDGLPFNGSINDLNPDDVVSVEILKDASSTAIYGSRGANGVILVTTKRGKEGALQVSYSGYVGVTKNLGKFHIMNGPQFRDLKKWSRINGTAPGTYSGLDDPKFMTDGTFDPQEVESINMNRSTDWQDLIYKTGIMTNHQVSVSGGTGKTQYAFSGGYFKETGIYPGQGFDRFAAKLSVDQQLAKFMKVGLSSINTFTRIEGENANPMGQVLRASPLTTPYDANGNLWGFVRGSANQVWNPLANFIDGAVVENRRRLGTFTTLYADITLAKGLRYRFNAGAEVRTDVYGNFYGSATSNNLGGLSTSRNSTGFRTDYTIENMIIYDKTVAGRHKFNFTGLYSLQESQNQTNEFNNNTILADVLENTNPQLGANLAGTGNYEKWAIISYMGRLNYGFNDKYLVTLTMRSDGSSRLAPGNKFHVFPSAAVAWNLSEEPFMKTMADITTLKLRASYGTVGNQGISPYSTLGKLTPLVYNYGSTNVTGAYPTNTPNPSLEWEYTSSFNVGVDFGLRGNRISGSVEYYQQKTNNLLLPQNLPPTSGIPNSILTNVGKTENQGLEIQLSLVNIPGNGRDKFSWTTDLNFFLNRGKIVQLANKVTRDITNNWFVGEPVGTIFDYKKTGIWQNTAADTAAAKKLGLSVTGTGSVIGTIKVDNTNGDEVINANDRVIVGSQQAKWQGGFTNRVAFKGFDFTVVGFARVGGLLISRMHNSGFANTFQGNYNNLVVDYWTPTNGQNYYPKPNSAATNTPFNSTMGYFNASFLKIRSLSLGYNLPQGLLKRIHCKSVRLYATANDAFILFSPYRNKYNGIDPEGGSINVDTPATYSMLLGINVSF</sequence>
<dbReference type="InterPro" id="IPR037066">
    <property type="entry name" value="Plug_dom_sf"/>
</dbReference>
<keyword evidence="5 10" id="KW-0812">Transmembrane</keyword>
<dbReference type="GO" id="GO:0006826">
    <property type="term" value="P:iron ion transport"/>
    <property type="evidence" value="ECO:0007669"/>
    <property type="project" value="UniProtKB-KW"/>
</dbReference>
<dbReference type="NCBIfam" id="TIGR04056">
    <property type="entry name" value="OMP_RagA_SusC"/>
    <property type="match status" value="1"/>
</dbReference>
<proteinExistence type="inferred from homology"/>
<evidence type="ECO:0000256" key="6">
    <source>
        <dbReference type="ARBA" id="ARBA00023004"/>
    </source>
</evidence>
<evidence type="ECO:0000256" key="7">
    <source>
        <dbReference type="ARBA" id="ARBA00023077"/>
    </source>
</evidence>
<keyword evidence="6" id="KW-0408">Iron</keyword>
<dbReference type="SUPFAM" id="SSF56935">
    <property type="entry name" value="Porins"/>
    <property type="match status" value="1"/>
</dbReference>
<name>A0A9E8NEC0_9BACT</name>
<dbReference type="RefSeq" id="WP_244823157.1">
    <property type="nucleotide sequence ID" value="NZ_CP112998.1"/>
</dbReference>
<keyword evidence="7 11" id="KW-0798">TonB box</keyword>
<evidence type="ECO:0000256" key="3">
    <source>
        <dbReference type="ARBA" id="ARBA00022452"/>
    </source>
</evidence>
<keyword evidence="4" id="KW-0410">Iron transport</keyword>
<dbReference type="EMBL" id="CP112998">
    <property type="protein sequence ID" value="WAC15199.1"/>
    <property type="molecule type" value="Genomic_DNA"/>
</dbReference>
<dbReference type="AlphaFoldDB" id="A0A9E8NEC0"/>
<evidence type="ECO:0000259" key="12">
    <source>
        <dbReference type="SMART" id="SM00965"/>
    </source>
</evidence>
<keyword evidence="14" id="KW-1185">Reference proteome</keyword>
<dbReference type="InterPro" id="IPR011662">
    <property type="entry name" value="Secretin/TonB_short_N"/>
</dbReference>
<evidence type="ECO:0000256" key="5">
    <source>
        <dbReference type="ARBA" id="ARBA00022692"/>
    </source>
</evidence>
<keyword evidence="8 10" id="KW-0472">Membrane</keyword>
<evidence type="ECO:0000313" key="14">
    <source>
        <dbReference type="Proteomes" id="UP001164653"/>
    </source>
</evidence>
<keyword evidence="13" id="KW-0675">Receptor</keyword>
<evidence type="ECO:0000313" key="13">
    <source>
        <dbReference type="EMBL" id="WAC15199.1"/>
    </source>
</evidence>
<keyword evidence="9 10" id="KW-0998">Cell outer membrane</keyword>
<dbReference type="InterPro" id="IPR000531">
    <property type="entry name" value="Beta-barrel_TonB"/>
</dbReference>
<dbReference type="InterPro" id="IPR008969">
    <property type="entry name" value="CarboxyPept-like_regulatory"/>
</dbReference>
<keyword evidence="4" id="KW-0406">Ion transport</keyword>
<dbReference type="Gene3D" id="2.40.170.20">
    <property type="entry name" value="TonB-dependent receptor, beta-barrel domain"/>
    <property type="match status" value="1"/>
</dbReference>
<dbReference type="Gene3D" id="2.60.40.1120">
    <property type="entry name" value="Carboxypeptidase-like, regulatory domain"/>
    <property type="match status" value="1"/>
</dbReference>
<comment type="subcellular location">
    <subcellularLocation>
        <location evidence="1 10">Cell outer membrane</location>
        <topology evidence="1 10">Multi-pass membrane protein</topology>
    </subcellularLocation>
</comment>
<dbReference type="SUPFAM" id="SSF49464">
    <property type="entry name" value="Carboxypeptidase regulatory domain-like"/>
    <property type="match status" value="1"/>
</dbReference>
<dbReference type="Pfam" id="PF00593">
    <property type="entry name" value="TonB_dep_Rec_b-barrel"/>
    <property type="match status" value="1"/>
</dbReference>
<dbReference type="InterPro" id="IPR023996">
    <property type="entry name" value="TonB-dep_OMP_SusC/RagA"/>
</dbReference>
<evidence type="ECO:0000256" key="8">
    <source>
        <dbReference type="ARBA" id="ARBA00023136"/>
    </source>
</evidence>
<dbReference type="InterPro" id="IPR036942">
    <property type="entry name" value="Beta-barrel_TonB_sf"/>
</dbReference>
<dbReference type="Proteomes" id="UP001164653">
    <property type="component" value="Chromosome"/>
</dbReference>
<dbReference type="Pfam" id="PF07660">
    <property type="entry name" value="STN"/>
    <property type="match status" value="1"/>
</dbReference>
<dbReference type="PROSITE" id="PS52016">
    <property type="entry name" value="TONB_DEPENDENT_REC_3"/>
    <property type="match status" value="1"/>
</dbReference>
<organism evidence="13 14">
    <name type="scientific">Dyadobacter pollutisoli</name>
    <dbReference type="NCBI Taxonomy" id="2910158"/>
    <lineage>
        <taxon>Bacteria</taxon>
        <taxon>Pseudomonadati</taxon>
        <taxon>Bacteroidota</taxon>
        <taxon>Cytophagia</taxon>
        <taxon>Cytophagales</taxon>
        <taxon>Spirosomataceae</taxon>
        <taxon>Dyadobacter</taxon>
    </lineage>
</organism>
<accession>A0A9E8NEC0</accession>
<keyword evidence="2 10" id="KW-0813">Transport</keyword>
<feature type="domain" description="Secretin/TonB short N-terminal" evidence="12">
    <location>
        <begin position="88"/>
        <end position="139"/>
    </location>
</feature>
<keyword evidence="3 10" id="KW-1134">Transmembrane beta strand</keyword>
<dbReference type="KEGG" id="dpf:ON006_14770"/>
<evidence type="ECO:0000256" key="10">
    <source>
        <dbReference type="PROSITE-ProRule" id="PRU01360"/>
    </source>
</evidence>
<evidence type="ECO:0000256" key="1">
    <source>
        <dbReference type="ARBA" id="ARBA00004571"/>
    </source>
</evidence>
<evidence type="ECO:0000256" key="11">
    <source>
        <dbReference type="RuleBase" id="RU003357"/>
    </source>
</evidence>
<dbReference type="InterPro" id="IPR023997">
    <property type="entry name" value="TonB-dep_OMP_SusC/RagA_CS"/>
</dbReference>
<dbReference type="NCBIfam" id="TIGR04057">
    <property type="entry name" value="SusC_RagA_signa"/>
    <property type="match status" value="1"/>
</dbReference>
<dbReference type="Gene3D" id="2.170.130.10">
    <property type="entry name" value="TonB-dependent receptor, plug domain"/>
    <property type="match status" value="1"/>
</dbReference>
<dbReference type="InterPro" id="IPR012910">
    <property type="entry name" value="Plug_dom"/>
</dbReference>
<dbReference type="GO" id="GO:0009279">
    <property type="term" value="C:cell outer membrane"/>
    <property type="evidence" value="ECO:0007669"/>
    <property type="project" value="UniProtKB-SubCell"/>
</dbReference>
<protein>
    <submittedName>
        <fullName evidence="13">TonB-dependent receptor</fullName>
    </submittedName>
</protein>
<dbReference type="SMART" id="SM00965">
    <property type="entry name" value="STN"/>
    <property type="match status" value="1"/>
</dbReference>
<evidence type="ECO:0000256" key="2">
    <source>
        <dbReference type="ARBA" id="ARBA00022448"/>
    </source>
</evidence>
<evidence type="ECO:0000256" key="9">
    <source>
        <dbReference type="ARBA" id="ARBA00023237"/>
    </source>
</evidence>
<gene>
    <name evidence="13" type="ORF">ON006_14770</name>
</gene>